<dbReference type="Proteomes" id="UP000024816">
    <property type="component" value="Unassembled WGS sequence"/>
</dbReference>
<dbReference type="PATRIC" id="fig|1280952.3.peg.289"/>
<dbReference type="CDD" id="cd01831">
    <property type="entry name" value="Endoglucanase_E_like"/>
    <property type="match status" value="1"/>
</dbReference>
<feature type="domain" description="SGNH hydrolase-type esterase" evidence="1">
    <location>
        <begin position="74"/>
        <end position="268"/>
    </location>
</feature>
<dbReference type="SUPFAM" id="SSF52266">
    <property type="entry name" value="SGNH hydrolase"/>
    <property type="match status" value="1"/>
</dbReference>
<dbReference type="InterPro" id="IPR037461">
    <property type="entry name" value="CtCE2-like_dom"/>
</dbReference>
<keyword evidence="3" id="KW-1185">Reference proteome</keyword>
<name>A0A059FKM0_9PROT</name>
<dbReference type="GO" id="GO:0052689">
    <property type="term" value="F:carboxylic ester hydrolase activity"/>
    <property type="evidence" value="ECO:0007669"/>
    <property type="project" value="InterPro"/>
</dbReference>
<dbReference type="InterPro" id="IPR013830">
    <property type="entry name" value="SGNH_hydro"/>
</dbReference>
<dbReference type="Pfam" id="PF13472">
    <property type="entry name" value="Lipase_GDSL_2"/>
    <property type="match status" value="1"/>
</dbReference>
<dbReference type="PANTHER" id="PTHR37834">
    <property type="entry name" value="GDSL-LIKE LIPASE/ACYLHYDROLASE DOMAIN PROTEIN (AFU_ORTHOLOGUE AFUA_2G00620)"/>
    <property type="match status" value="1"/>
</dbReference>
<dbReference type="InterPro" id="IPR036514">
    <property type="entry name" value="SGNH_hydro_sf"/>
</dbReference>
<protein>
    <submittedName>
        <fullName evidence="2">G-D-S-L family lipolytic protein</fullName>
    </submittedName>
</protein>
<reference evidence="2 3" key="1">
    <citation type="journal article" date="2014" name="Antonie Van Leeuwenhoek">
        <title>Hyphomonas beringensis sp. nov. and Hyphomonas chukchiensis sp. nov., isolated from surface seawater of the Bering Sea and Chukchi Sea.</title>
        <authorList>
            <person name="Li C."/>
            <person name="Lai Q."/>
            <person name="Li G."/>
            <person name="Dong C."/>
            <person name="Wang J."/>
            <person name="Liao Y."/>
            <person name="Shao Z."/>
        </authorList>
    </citation>
    <scope>NUCLEOTIDE SEQUENCE [LARGE SCALE GENOMIC DNA]</scope>
    <source>
        <strain evidence="2 3">VP2</strain>
    </source>
</reference>
<dbReference type="STRING" id="1280952.HJA_01425"/>
<dbReference type="PANTHER" id="PTHR37834:SF2">
    <property type="entry name" value="ESTERASE, SGNH HYDROLASE-TYPE"/>
    <property type="match status" value="1"/>
</dbReference>
<dbReference type="AlphaFoldDB" id="A0A059FKM0"/>
<gene>
    <name evidence="2" type="ORF">HJA_01425</name>
</gene>
<dbReference type="eggNOG" id="COG2755">
    <property type="taxonomic scope" value="Bacteria"/>
</dbReference>
<sequence length="274" mass="30160">MAFVVPFRYKPDIILAHAMHKIRQNVRWTRSKETDSIMLKRILLSALLLAMPACANQETPKGPLPDLPGKVLIVGDSISLGLGAMGPDKTCPLTPEYTSERHSYGVQVADALGVDYEMFAWPGIGLVHNYGDNQTNTMSMRLTRAGELERLDATGPVQLVLVNLGTHDFFQNDPTDRFVPAMEDLLALMTMRYPDATIYALTGPMLGGTDNALHGHAVETAVKSVNKDYDADIRYLALNGGDPSIAYGCQWHPSVPAHDHMAEMILDDLRSQNQ</sequence>
<evidence type="ECO:0000313" key="2">
    <source>
        <dbReference type="EMBL" id="KCZ91157.1"/>
    </source>
</evidence>
<proteinExistence type="predicted"/>
<dbReference type="Gene3D" id="3.40.50.1110">
    <property type="entry name" value="SGNH hydrolase"/>
    <property type="match status" value="1"/>
</dbReference>
<comment type="caution">
    <text evidence="2">The sequence shown here is derived from an EMBL/GenBank/DDBJ whole genome shotgun (WGS) entry which is preliminary data.</text>
</comment>
<evidence type="ECO:0000313" key="3">
    <source>
        <dbReference type="Proteomes" id="UP000024816"/>
    </source>
</evidence>
<dbReference type="EMBL" id="ARYJ01000001">
    <property type="protein sequence ID" value="KCZ91157.1"/>
    <property type="molecule type" value="Genomic_DNA"/>
</dbReference>
<dbReference type="InterPro" id="IPR052762">
    <property type="entry name" value="PCW_deacetylase/CE"/>
</dbReference>
<organism evidence="2 3">
    <name type="scientific">Hyphomonas jannaschiana VP2</name>
    <dbReference type="NCBI Taxonomy" id="1280952"/>
    <lineage>
        <taxon>Bacteria</taxon>
        <taxon>Pseudomonadati</taxon>
        <taxon>Pseudomonadota</taxon>
        <taxon>Alphaproteobacteria</taxon>
        <taxon>Hyphomonadales</taxon>
        <taxon>Hyphomonadaceae</taxon>
        <taxon>Hyphomonas</taxon>
    </lineage>
</organism>
<evidence type="ECO:0000259" key="1">
    <source>
        <dbReference type="Pfam" id="PF13472"/>
    </source>
</evidence>
<accession>A0A059FKM0</accession>